<gene>
    <name evidence="1" type="ORF">PCOR1329_LOCUS34555</name>
</gene>
<reference evidence="1" key="1">
    <citation type="submission" date="2023-10" db="EMBL/GenBank/DDBJ databases">
        <authorList>
            <person name="Chen Y."/>
            <person name="Shah S."/>
            <person name="Dougan E. K."/>
            <person name="Thang M."/>
            <person name="Chan C."/>
        </authorList>
    </citation>
    <scope>NUCLEOTIDE SEQUENCE [LARGE SCALE GENOMIC DNA]</scope>
</reference>
<evidence type="ECO:0000313" key="2">
    <source>
        <dbReference type="Proteomes" id="UP001189429"/>
    </source>
</evidence>
<organism evidence="1 2">
    <name type="scientific">Prorocentrum cordatum</name>
    <dbReference type="NCBI Taxonomy" id="2364126"/>
    <lineage>
        <taxon>Eukaryota</taxon>
        <taxon>Sar</taxon>
        <taxon>Alveolata</taxon>
        <taxon>Dinophyceae</taxon>
        <taxon>Prorocentrales</taxon>
        <taxon>Prorocentraceae</taxon>
        <taxon>Prorocentrum</taxon>
    </lineage>
</organism>
<comment type="caution">
    <text evidence="1">The sequence shown here is derived from an EMBL/GenBank/DDBJ whole genome shotgun (WGS) entry which is preliminary data.</text>
</comment>
<evidence type="ECO:0000313" key="1">
    <source>
        <dbReference type="EMBL" id="CAK0838655.1"/>
    </source>
</evidence>
<feature type="non-terminal residue" evidence="1">
    <location>
        <position position="225"/>
    </location>
</feature>
<dbReference type="Proteomes" id="UP001189429">
    <property type="component" value="Unassembled WGS sequence"/>
</dbReference>
<protein>
    <submittedName>
        <fullName evidence="1">Uncharacterized protein</fullName>
    </submittedName>
</protein>
<sequence>NCCQNILVVDVLAWVHSSFLEADHQRPLIYALDYGRAFPSLSQKFVLFVFQKMGCPVPLINFAMVLYGSIDGAPKNDINRARGDDLGGALSDMRLLRQLRRVMKVGETTAHMCLKPAKCVLTPVSGPVTPELKTRVQDFLGMFIPEWPQFRVESKLFYLGMWMGPAAELEDSWSLPRAKCKGRAAAIGAGNAPASSSAVLHAARRVPALSDEMQFLPLPPQMKEQ</sequence>
<accession>A0ABN9T1A8</accession>
<keyword evidence="2" id="KW-1185">Reference proteome</keyword>
<feature type="non-terminal residue" evidence="1">
    <location>
        <position position="1"/>
    </location>
</feature>
<dbReference type="EMBL" id="CAUYUJ010014239">
    <property type="protein sequence ID" value="CAK0838655.1"/>
    <property type="molecule type" value="Genomic_DNA"/>
</dbReference>
<proteinExistence type="predicted"/>
<name>A0ABN9T1A8_9DINO</name>